<dbReference type="GeneID" id="37015580"/>
<dbReference type="InterPro" id="IPR056350">
    <property type="entry name" value="HAT_Syf1_central"/>
</dbReference>
<dbReference type="EMBL" id="KZ819327">
    <property type="protein sequence ID" value="PWN20532.1"/>
    <property type="molecule type" value="Genomic_DNA"/>
</dbReference>
<comment type="subcellular location">
    <subcellularLocation>
        <location evidence="1">Nucleus</location>
    </subcellularLocation>
</comment>
<dbReference type="InterPro" id="IPR045075">
    <property type="entry name" value="Syf1-like"/>
</dbReference>
<evidence type="ECO:0000256" key="12">
    <source>
        <dbReference type="SAM" id="MobiDB-lite"/>
    </source>
</evidence>
<dbReference type="GO" id="GO:0071007">
    <property type="term" value="C:U2-type catalytic step 2 spliceosome"/>
    <property type="evidence" value="ECO:0007669"/>
    <property type="project" value="TreeGrafter"/>
</dbReference>
<organism evidence="16 17">
    <name type="scientific">Pseudomicrostroma glucosiphilum</name>
    <dbReference type="NCBI Taxonomy" id="1684307"/>
    <lineage>
        <taxon>Eukaryota</taxon>
        <taxon>Fungi</taxon>
        <taxon>Dikarya</taxon>
        <taxon>Basidiomycota</taxon>
        <taxon>Ustilaginomycotina</taxon>
        <taxon>Exobasidiomycetes</taxon>
        <taxon>Microstromatales</taxon>
        <taxon>Microstromatales incertae sedis</taxon>
        <taxon>Pseudomicrostroma</taxon>
    </lineage>
</organism>
<dbReference type="SUPFAM" id="SSF48452">
    <property type="entry name" value="TPR-like"/>
    <property type="match status" value="3"/>
</dbReference>
<evidence type="ECO:0000256" key="9">
    <source>
        <dbReference type="ARBA" id="ARBA00037272"/>
    </source>
</evidence>
<accession>A0A316U5P2</accession>
<comment type="subunit">
    <text evidence="3">Associated with the spliceosome.</text>
</comment>
<dbReference type="PANTHER" id="PTHR11246:SF5">
    <property type="entry name" value="PRE-MRNA-SPLICING FACTOR SYF1"/>
    <property type="match status" value="1"/>
</dbReference>
<dbReference type="RefSeq" id="XP_025347692.1">
    <property type="nucleotide sequence ID" value="XM_025493846.1"/>
</dbReference>
<evidence type="ECO:0000313" key="17">
    <source>
        <dbReference type="Proteomes" id="UP000245942"/>
    </source>
</evidence>
<dbReference type="Pfam" id="PF23233">
    <property type="entry name" value="HAT_Syf1_CNRKL1_N"/>
    <property type="match status" value="1"/>
</dbReference>
<sequence length="1090" mass="121676">MAPSASSSSTGTTALGELVASFPLTWPVPNPSDDASLIPTSDVSLEQDLLLNEDSLRSWRSYISHIETANYHKRSPPDVRFGPQEAKLLGPLASSENCIALKRIVSIYERALARFPTSYGLHRDYLYARSRFVLGEPKGGYEGLKKRIAHASKKTLDVGPSLISQEDEDDDVWQWTWKHGGALDGTTGYKEWVALVGACERSLQWMPKMPRIHLFYLAIFLHPNCPAPLSLTHARRTFDRSLRLLPPSLHLRIWKLYLSWAEKVGGETGLRVWRRYLRVDPSLTERYIKLLLTTRPLKVTGAVEDEDEEETEPSPGPRALEAAKSLLRLATDAQKGSYTSPDAKAPHQLFSEWLELVDRYPEETGLDEDAESALTATLQRGPGGISAPFANDGSRSAAGGSARTQPLVQNSEAAQASLAKGLASHFPRPEDVTALSASLLPVRNIILATLPMYPDQAGRLWTGLATYHLKRGELDLAKATFEEGMRKVVTVRDFSIIFDAYAESEEGVISYLMNDLESEGAEGEDEDRQEKEEDLDKRMASFEELMESRPFLVNDVMLRRNPDDVQEWEKRVALHGDDDEKIVETYKSAIETINPRKATPNHHQLFLNFARFYEVGGSAGLKLLDEIRADPKAALPIEDDDLPLPDLDSARKIFEKGVTIPYKRVDDLAEVWISWAEMELRHGEYDAALRVMARAVQTPRQTKGVSYYDDSLPPQSRLFKSLKLWSFYSDLEESIGSTEGAKKVYDRILELKIANAQTIINYASFLEERGYHEDSFKVYERGVDSFGYPISFEVWNVYLSKFVKRYGGTKIERARDLFEQALLGCPPKFNKVLFLKYGALEEEYGLAKRAMKIYERATKEVAEGEKFDMFTFYIAKTASNFGLASTRAIYEAAIEVLPDRQTAEMCLRFASLERKLGEIDRARAIYKYASQFCDPRLHANFWKEWNSFEIETGSEDTFREMLRIKRSVQAQYNTDLSYISASAQASSKDATANAHSAALAASAAAASGDAMSQLEAQAQAQASKQKGVAASGMFVSAQTERGGGKKGTAAPESEGEEESSDEEDGKGAANGVNNEERVGGGEEDDDDDLM</sequence>
<evidence type="ECO:0000256" key="8">
    <source>
        <dbReference type="ARBA" id="ARBA00023242"/>
    </source>
</evidence>
<dbReference type="InterPro" id="IPR011990">
    <property type="entry name" value="TPR-like_helical_dom_sf"/>
</dbReference>
<evidence type="ECO:0000256" key="6">
    <source>
        <dbReference type="ARBA" id="ARBA00022737"/>
    </source>
</evidence>
<dbReference type="PANTHER" id="PTHR11246">
    <property type="entry name" value="PRE-MRNA SPLICING FACTOR"/>
    <property type="match status" value="1"/>
</dbReference>
<feature type="compositionally biased region" description="Acidic residues" evidence="12">
    <location>
        <begin position="1081"/>
        <end position="1090"/>
    </location>
</feature>
<dbReference type="GO" id="GO:0000349">
    <property type="term" value="P:generation of catalytic spliceosome for first transesterification step"/>
    <property type="evidence" value="ECO:0007669"/>
    <property type="project" value="TreeGrafter"/>
</dbReference>
<evidence type="ECO:0000259" key="15">
    <source>
        <dbReference type="Pfam" id="PF23233"/>
    </source>
</evidence>
<dbReference type="Proteomes" id="UP000245942">
    <property type="component" value="Unassembled WGS sequence"/>
</dbReference>
<evidence type="ECO:0000256" key="2">
    <source>
        <dbReference type="ARBA" id="ARBA00008644"/>
    </source>
</evidence>
<name>A0A316U5P2_9BASI</name>
<evidence type="ECO:0000256" key="11">
    <source>
        <dbReference type="ARBA" id="ARBA00067212"/>
    </source>
</evidence>
<evidence type="ECO:0000256" key="1">
    <source>
        <dbReference type="ARBA" id="ARBA00004123"/>
    </source>
</evidence>
<evidence type="ECO:0000256" key="7">
    <source>
        <dbReference type="ARBA" id="ARBA00023187"/>
    </source>
</evidence>
<dbReference type="FunFam" id="1.25.40.10:FF:000023">
    <property type="entry name" value="Pre-mRNA-splicing factor SYF1"/>
    <property type="match status" value="1"/>
</dbReference>
<comment type="function">
    <text evidence="9">Involved in pre-mRNA splicing and cell cycle progression.</text>
</comment>
<dbReference type="SMART" id="SM00386">
    <property type="entry name" value="HAT"/>
    <property type="match status" value="11"/>
</dbReference>
<dbReference type="OrthoDB" id="10067343at2759"/>
<feature type="domain" description="Pre-mRNA-splicing factor SYF1 central HAT repeats" evidence="13">
    <location>
        <begin position="430"/>
        <end position="593"/>
    </location>
</feature>
<dbReference type="InterPro" id="IPR055433">
    <property type="entry name" value="HAT_Syf1-like_N"/>
</dbReference>
<feature type="domain" description="Pre-mRNA-splicing factor Syf1/CRNKL1-like C-terminal HAT-repeats" evidence="14">
    <location>
        <begin position="595"/>
        <end position="1018"/>
    </location>
</feature>
<dbReference type="Pfam" id="PF23231">
    <property type="entry name" value="HAT_Syf1_CNRKL1_C"/>
    <property type="match status" value="1"/>
</dbReference>
<reference evidence="16 17" key="1">
    <citation type="journal article" date="2018" name="Mol. Biol. Evol.">
        <title>Broad Genomic Sampling Reveals a Smut Pathogenic Ancestry of the Fungal Clade Ustilaginomycotina.</title>
        <authorList>
            <person name="Kijpornyongpan T."/>
            <person name="Mondo S.J."/>
            <person name="Barry K."/>
            <person name="Sandor L."/>
            <person name="Lee J."/>
            <person name="Lipzen A."/>
            <person name="Pangilinan J."/>
            <person name="LaButti K."/>
            <person name="Hainaut M."/>
            <person name="Henrissat B."/>
            <person name="Grigoriev I.V."/>
            <person name="Spatafora J.W."/>
            <person name="Aime M.C."/>
        </authorList>
    </citation>
    <scope>NUCLEOTIDE SEQUENCE [LARGE SCALE GENOMIC DNA]</scope>
    <source>
        <strain evidence="16 17">MCA 4718</strain>
    </source>
</reference>
<evidence type="ECO:0000259" key="13">
    <source>
        <dbReference type="Pfam" id="PF23220"/>
    </source>
</evidence>
<keyword evidence="8" id="KW-0539">Nucleus</keyword>
<keyword evidence="17" id="KW-1185">Reference proteome</keyword>
<keyword evidence="5" id="KW-0747">Spliceosome</keyword>
<dbReference type="STRING" id="1684307.A0A316U5P2"/>
<dbReference type="GO" id="GO:0071014">
    <property type="term" value="C:post-mRNA release spliceosomal complex"/>
    <property type="evidence" value="ECO:0007669"/>
    <property type="project" value="TreeGrafter"/>
</dbReference>
<dbReference type="FunFam" id="1.25.40.10:FF:000038">
    <property type="entry name" value="Putative pre-mRNA-splicing factor SYF1"/>
    <property type="match status" value="1"/>
</dbReference>
<dbReference type="InterPro" id="IPR003107">
    <property type="entry name" value="HAT"/>
</dbReference>
<dbReference type="GO" id="GO:0000974">
    <property type="term" value="C:Prp19 complex"/>
    <property type="evidence" value="ECO:0007669"/>
    <property type="project" value="TreeGrafter"/>
</dbReference>
<evidence type="ECO:0000256" key="3">
    <source>
        <dbReference type="ARBA" id="ARBA00011524"/>
    </source>
</evidence>
<comment type="similarity">
    <text evidence="2">Belongs to the crooked-neck family.</text>
</comment>
<keyword evidence="7" id="KW-0508">mRNA splicing</keyword>
<feature type="region of interest" description="Disordered" evidence="12">
    <location>
        <begin position="1036"/>
        <end position="1090"/>
    </location>
</feature>
<evidence type="ECO:0000259" key="14">
    <source>
        <dbReference type="Pfam" id="PF23231"/>
    </source>
</evidence>
<keyword evidence="6" id="KW-0677">Repeat</keyword>
<protein>
    <recommendedName>
        <fullName evidence="10">Pre-mRNA-splicing factor SYF1</fullName>
    </recommendedName>
    <alternativeName>
        <fullName evidence="11">Pre-mRNA-splicing factor syf1</fullName>
    </alternativeName>
</protein>
<gene>
    <name evidence="16" type="ORF">BCV69DRAFT_293750</name>
</gene>
<dbReference type="Pfam" id="PF23220">
    <property type="entry name" value="HAT_Syf1_M"/>
    <property type="match status" value="1"/>
</dbReference>
<evidence type="ECO:0000256" key="5">
    <source>
        <dbReference type="ARBA" id="ARBA00022728"/>
    </source>
</evidence>
<dbReference type="AlphaFoldDB" id="A0A316U5P2"/>
<evidence type="ECO:0000256" key="10">
    <source>
        <dbReference type="ARBA" id="ARBA00039472"/>
    </source>
</evidence>
<feature type="region of interest" description="Disordered" evidence="12">
    <location>
        <begin position="379"/>
        <end position="406"/>
    </location>
</feature>
<feature type="domain" description="Pre-mRNA-splicing factor Syf1-like N-terminal HAT-repeats" evidence="15">
    <location>
        <begin position="193"/>
        <end position="281"/>
    </location>
</feature>
<evidence type="ECO:0000313" key="16">
    <source>
        <dbReference type="EMBL" id="PWN20532.1"/>
    </source>
</evidence>
<feature type="compositionally biased region" description="Acidic residues" evidence="12">
    <location>
        <begin position="1053"/>
        <end position="1064"/>
    </location>
</feature>
<keyword evidence="4" id="KW-0507">mRNA processing</keyword>
<dbReference type="InterPro" id="IPR055430">
    <property type="entry name" value="HAT_Syf1_CNRKL1_C"/>
</dbReference>
<dbReference type="Gene3D" id="1.25.40.10">
    <property type="entry name" value="Tetratricopeptide repeat domain"/>
    <property type="match status" value="3"/>
</dbReference>
<proteinExistence type="inferred from homology"/>
<evidence type="ECO:0000256" key="4">
    <source>
        <dbReference type="ARBA" id="ARBA00022664"/>
    </source>
</evidence>